<dbReference type="Proteomes" id="UP001597469">
    <property type="component" value="Unassembled WGS sequence"/>
</dbReference>
<protein>
    <submittedName>
        <fullName evidence="1">XisI protein</fullName>
    </submittedName>
</protein>
<dbReference type="InterPro" id="IPR014968">
    <property type="entry name" value="XisI"/>
</dbReference>
<dbReference type="SUPFAM" id="SSF143847">
    <property type="entry name" value="XisI-like"/>
    <property type="match status" value="1"/>
</dbReference>
<proteinExistence type="predicted"/>
<dbReference type="RefSeq" id="WP_381526463.1">
    <property type="nucleotide sequence ID" value="NZ_JBHULN010000019.1"/>
</dbReference>
<accession>A0ABW5M9B7</accession>
<dbReference type="Pfam" id="PF08869">
    <property type="entry name" value="XisI"/>
    <property type="match status" value="1"/>
</dbReference>
<reference evidence="2" key="1">
    <citation type="journal article" date="2019" name="Int. J. Syst. Evol. Microbiol.">
        <title>The Global Catalogue of Microorganisms (GCM) 10K type strain sequencing project: providing services to taxonomists for standard genome sequencing and annotation.</title>
        <authorList>
            <consortium name="The Broad Institute Genomics Platform"/>
            <consortium name="The Broad Institute Genome Sequencing Center for Infectious Disease"/>
            <person name="Wu L."/>
            <person name="Ma J."/>
        </authorList>
    </citation>
    <scope>NUCLEOTIDE SEQUENCE [LARGE SCALE GENOMIC DNA]</scope>
    <source>
        <strain evidence="2">KCTC 42805</strain>
    </source>
</reference>
<evidence type="ECO:0000313" key="1">
    <source>
        <dbReference type="EMBL" id="MFD2573620.1"/>
    </source>
</evidence>
<name>A0ABW5M9B7_9BACT</name>
<comment type="caution">
    <text evidence="1">The sequence shown here is derived from an EMBL/GenBank/DDBJ whole genome shotgun (WGS) entry which is preliminary data.</text>
</comment>
<dbReference type="Gene3D" id="3.30.310.110">
    <property type="entry name" value="XisI-like"/>
    <property type="match status" value="1"/>
</dbReference>
<gene>
    <name evidence="1" type="ORF">ACFSUS_23475</name>
</gene>
<sequence length="111" mass="12640">MASLTDYSGIVQRLLDERKAFVERTGLDTIESIHDTVNDRYLLIINTWNGEKRSYGVFIHIDIVDGKIWIQRDGTEDGVIDDLIKAGVPKEHIVLAYRSPFVRQFTGFAVS</sequence>
<dbReference type="CDD" id="cd16382">
    <property type="entry name" value="XisI-like"/>
    <property type="match status" value="1"/>
</dbReference>
<dbReference type="InterPro" id="IPR035943">
    <property type="entry name" value="XisI-like_sf"/>
</dbReference>
<dbReference type="EMBL" id="JBHULN010000019">
    <property type="protein sequence ID" value="MFD2573620.1"/>
    <property type="molecule type" value="Genomic_DNA"/>
</dbReference>
<organism evidence="1 2">
    <name type="scientific">Spirosoma soli</name>
    <dbReference type="NCBI Taxonomy" id="1770529"/>
    <lineage>
        <taxon>Bacteria</taxon>
        <taxon>Pseudomonadati</taxon>
        <taxon>Bacteroidota</taxon>
        <taxon>Cytophagia</taxon>
        <taxon>Cytophagales</taxon>
        <taxon>Cytophagaceae</taxon>
        <taxon>Spirosoma</taxon>
    </lineage>
</organism>
<keyword evidence="2" id="KW-1185">Reference proteome</keyword>
<evidence type="ECO:0000313" key="2">
    <source>
        <dbReference type="Proteomes" id="UP001597469"/>
    </source>
</evidence>